<dbReference type="InterPro" id="IPR037051">
    <property type="entry name" value="4-carb_acid_sugar_kinase_N_sf"/>
</dbReference>
<evidence type="ECO:0000256" key="5">
    <source>
        <dbReference type="ARBA" id="ARBA00022840"/>
    </source>
</evidence>
<dbReference type="InterPro" id="IPR031475">
    <property type="entry name" value="NBD_C"/>
</dbReference>
<evidence type="ECO:0000256" key="4">
    <source>
        <dbReference type="ARBA" id="ARBA00022777"/>
    </source>
</evidence>
<dbReference type="Proteomes" id="UP001202922">
    <property type="component" value="Unassembled WGS sequence"/>
</dbReference>
<evidence type="ECO:0000256" key="6">
    <source>
        <dbReference type="ARBA" id="ARBA00023277"/>
    </source>
</evidence>
<dbReference type="InterPro" id="IPR042213">
    <property type="entry name" value="NBD_C_sf"/>
</dbReference>
<keyword evidence="2" id="KW-0808">Transferase</keyword>
<gene>
    <name evidence="10" type="ORF">L0M17_18595</name>
</gene>
<comment type="similarity">
    <text evidence="1">Belongs to the four-carbon acid sugar kinase family.</text>
</comment>
<feature type="region of interest" description="Disordered" evidence="7">
    <location>
        <begin position="404"/>
        <end position="428"/>
    </location>
</feature>
<dbReference type="Pfam" id="PF07005">
    <property type="entry name" value="SBD_N"/>
    <property type="match status" value="1"/>
</dbReference>
<reference evidence="10 11" key="1">
    <citation type="submission" date="2022-03" db="EMBL/GenBank/DDBJ databases">
        <title>Sinomonas sp. isolated from a soil.</title>
        <authorList>
            <person name="Han J."/>
            <person name="Kim D.-U."/>
        </authorList>
    </citation>
    <scope>NUCLEOTIDE SEQUENCE [LARGE SCALE GENOMIC DNA]</scope>
    <source>
        <strain evidence="10 11">5-5</strain>
    </source>
</reference>
<dbReference type="RefSeq" id="WP_241055871.1">
    <property type="nucleotide sequence ID" value="NZ_JAKZBV010000001.1"/>
</dbReference>
<evidence type="ECO:0000259" key="9">
    <source>
        <dbReference type="Pfam" id="PF17042"/>
    </source>
</evidence>
<evidence type="ECO:0000256" key="3">
    <source>
        <dbReference type="ARBA" id="ARBA00022741"/>
    </source>
</evidence>
<feature type="domain" description="Four-carbon acid sugar kinase nucleotide binding" evidence="9">
    <location>
        <begin position="246"/>
        <end position="389"/>
    </location>
</feature>
<dbReference type="InterPro" id="IPR010737">
    <property type="entry name" value="4-carb_acid_sugar_kinase_N"/>
</dbReference>
<dbReference type="EMBL" id="JAKZBV010000001">
    <property type="protein sequence ID" value="MCH6471950.1"/>
    <property type="molecule type" value="Genomic_DNA"/>
</dbReference>
<evidence type="ECO:0000259" key="8">
    <source>
        <dbReference type="Pfam" id="PF07005"/>
    </source>
</evidence>
<evidence type="ECO:0000313" key="11">
    <source>
        <dbReference type="Proteomes" id="UP001202922"/>
    </source>
</evidence>
<dbReference type="SUPFAM" id="SSF142764">
    <property type="entry name" value="YgbK-like"/>
    <property type="match status" value="1"/>
</dbReference>
<dbReference type="Gene3D" id="3.40.50.10840">
    <property type="entry name" value="Putative sugar-binding, N-terminal domain"/>
    <property type="match status" value="1"/>
</dbReference>
<proteinExistence type="inferred from homology"/>
<name>A0ABS9U5K8_9MICC</name>
<sequence>MPELVIVADDLTGAADSAVAFAAHSRTAVVTKPEAAWPEADVIAVSTESRYLTARTAQGLARAAAGQAMRSGSRVFKKIDSLLRGNIGAEVAGVLEAVSAARPALAVVAPAFPRTGRTTIEGVVHVDGVPLAVEGDVARALGVAGLTTRLIRRSDWRDRESLAGLFRAVAEAGVHAAVVDATEEEDLAAIASAAEALGQEGVLVGTGGIAAHIGRERHDSPTTSAGEGLPLQNAFTRERSAGAGPLVVIGSYSQIGRGQLKHLIANGVRHVELPPLAEDDDERDPSAALQQALAVGAAVLTPSLADPLDKSQAARVCAALATAAAAAADSASALVVSGGETAAAVLEAIGAPHFWLRAELLPGVVLADLPGHPIPFVLKSGSFGDAQTLSAVVGRLSHPQAAVPTHANRAHANPTHANPTQANKEQNS</sequence>
<feature type="domain" description="Four-carbon acid sugar kinase N-terminal" evidence="8">
    <location>
        <begin position="4"/>
        <end position="212"/>
    </location>
</feature>
<comment type="caution">
    <text evidence="10">The sequence shown here is derived from an EMBL/GenBank/DDBJ whole genome shotgun (WGS) entry which is preliminary data.</text>
</comment>
<feature type="compositionally biased region" description="Polar residues" evidence="7">
    <location>
        <begin position="415"/>
        <end position="428"/>
    </location>
</feature>
<keyword evidence="5" id="KW-0067">ATP-binding</keyword>
<evidence type="ECO:0000256" key="2">
    <source>
        <dbReference type="ARBA" id="ARBA00022679"/>
    </source>
</evidence>
<accession>A0ABS9U5K8</accession>
<keyword evidence="11" id="KW-1185">Reference proteome</keyword>
<protein>
    <submittedName>
        <fullName evidence="10">Four-carbon acid sugar kinase family protein</fullName>
    </submittedName>
</protein>
<dbReference type="GO" id="GO:0016301">
    <property type="term" value="F:kinase activity"/>
    <property type="evidence" value="ECO:0007669"/>
    <property type="project" value="UniProtKB-KW"/>
</dbReference>
<evidence type="ECO:0000313" key="10">
    <source>
        <dbReference type="EMBL" id="MCH6471950.1"/>
    </source>
</evidence>
<evidence type="ECO:0000256" key="7">
    <source>
        <dbReference type="SAM" id="MobiDB-lite"/>
    </source>
</evidence>
<keyword evidence="6" id="KW-0119">Carbohydrate metabolism</keyword>
<evidence type="ECO:0000256" key="1">
    <source>
        <dbReference type="ARBA" id="ARBA00005715"/>
    </source>
</evidence>
<keyword evidence="3" id="KW-0547">Nucleotide-binding</keyword>
<dbReference type="Pfam" id="PF17042">
    <property type="entry name" value="NBD_C"/>
    <property type="match status" value="1"/>
</dbReference>
<organism evidence="10 11">
    <name type="scientific">Sinomonas terrae</name>
    <dbReference type="NCBI Taxonomy" id="2908838"/>
    <lineage>
        <taxon>Bacteria</taxon>
        <taxon>Bacillati</taxon>
        <taxon>Actinomycetota</taxon>
        <taxon>Actinomycetes</taxon>
        <taxon>Micrococcales</taxon>
        <taxon>Micrococcaceae</taxon>
        <taxon>Sinomonas</taxon>
    </lineage>
</organism>
<keyword evidence="4 10" id="KW-0418">Kinase</keyword>
<dbReference type="Gene3D" id="3.40.980.20">
    <property type="entry name" value="Four-carbon acid sugar kinase, nucleotide binding domain"/>
    <property type="match status" value="1"/>
</dbReference>